<name>A0A2G8KIM3_STIJA</name>
<comment type="caution">
    <text evidence="1">The sequence shown here is derived from an EMBL/GenBank/DDBJ whole genome shotgun (WGS) entry which is preliminary data.</text>
</comment>
<gene>
    <name evidence="1" type="ORF">BSL78_15271</name>
</gene>
<evidence type="ECO:0000313" key="2">
    <source>
        <dbReference type="Proteomes" id="UP000230750"/>
    </source>
</evidence>
<accession>A0A2G8KIM3</accession>
<evidence type="ECO:0000313" key="1">
    <source>
        <dbReference type="EMBL" id="PIK47854.1"/>
    </source>
</evidence>
<proteinExistence type="predicted"/>
<reference evidence="1 2" key="1">
    <citation type="journal article" date="2017" name="PLoS Biol.">
        <title>The sea cucumber genome provides insights into morphological evolution and visceral regeneration.</title>
        <authorList>
            <person name="Zhang X."/>
            <person name="Sun L."/>
            <person name="Yuan J."/>
            <person name="Sun Y."/>
            <person name="Gao Y."/>
            <person name="Zhang L."/>
            <person name="Li S."/>
            <person name="Dai H."/>
            <person name="Hamel J.F."/>
            <person name="Liu C."/>
            <person name="Yu Y."/>
            <person name="Liu S."/>
            <person name="Lin W."/>
            <person name="Guo K."/>
            <person name="Jin S."/>
            <person name="Xu P."/>
            <person name="Storey K.B."/>
            <person name="Huan P."/>
            <person name="Zhang T."/>
            <person name="Zhou Y."/>
            <person name="Zhang J."/>
            <person name="Lin C."/>
            <person name="Li X."/>
            <person name="Xing L."/>
            <person name="Huo D."/>
            <person name="Sun M."/>
            <person name="Wang L."/>
            <person name="Mercier A."/>
            <person name="Li F."/>
            <person name="Yang H."/>
            <person name="Xiang J."/>
        </authorList>
    </citation>
    <scope>NUCLEOTIDE SEQUENCE [LARGE SCALE GENOMIC DNA]</scope>
    <source>
        <strain evidence="1">Shaxun</strain>
        <tissue evidence="1">Muscle</tissue>
    </source>
</reference>
<dbReference type="AlphaFoldDB" id="A0A2G8KIM3"/>
<dbReference type="PANTHER" id="PTHR24273">
    <property type="entry name" value="FI04643P-RELATED"/>
    <property type="match status" value="1"/>
</dbReference>
<protein>
    <recommendedName>
        <fullName evidence="3">HYR domain-containing protein</fullName>
    </recommendedName>
</protein>
<dbReference type="EMBL" id="MRZV01000553">
    <property type="protein sequence ID" value="PIK47854.1"/>
    <property type="molecule type" value="Genomic_DNA"/>
</dbReference>
<evidence type="ECO:0008006" key="3">
    <source>
        <dbReference type="Google" id="ProtNLM"/>
    </source>
</evidence>
<sequence length="381" mass="39925">MLWYSLVHSTAANTEPVLSGCPVDTVNSFTTSPTCNDAEEGVLTVNCNPPAGSTFQEETIIVVCFCSDNLGLSDVCTFSVFGAANTKPVLSGCPVDTVNSFTTPLLVMMLKKVFSQSIATLQLEALSKKELLLLFYAFAQIILAYQMFVPSMCLYLGLSDVCTFSVFEAANTEPVLSGCPVDTVNSFATSPTCYDAEEGLLAVNCNPPAGSTFQEETIIVVCFCSDNLGLSDVCTFSVFGAANTEPVLSGCPVDTVNSFTTSPTCNDAEEGVLAVNCNPPAGSTFQEGTITAVSCVCSDNLGLSDVCSLVCLKLWYSLVHSTAANTEPVLSGCPVDTVNSFTTSPTCNDAEEGVLAVNCNPPAGSTFQEGTITAVSCVLLR</sequence>
<dbReference type="PANTHER" id="PTHR24273:SF32">
    <property type="entry name" value="HYALIN"/>
    <property type="match status" value="1"/>
</dbReference>
<dbReference type="Proteomes" id="UP000230750">
    <property type="component" value="Unassembled WGS sequence"/>
</dbReference>
<keyword evidence="2" id="KW-1185">Reference proteome</keyword>
<organism evidence="1 2">
    <name type="scientific">Stichopus japonicus</name>
    <name type="common">Sea cucumber</name>
    <dbReference type="NCBI Taxonomy" id="307972"/>
    <lineage>
        <taxon>Eukaryota</taxon>
        <taxon>Metazoa</taxon>
        <taxon>Echinodermata</taxon>
        <taxon>Eleutherozoa</taxon>
        <taxon>Echinozoa</taxon>
        <taxon>Holothuroidea</taxon>
        <taxon>Aspidochirotacea</taxon>
        <taxon>Aspidochirotida</taxon>
        <taxon>Stichopodidae</taxon>
        <taxon>Apostichopus</taxon>
    </lineage>
</organism>